<name>A0A0B7C6H3_9EUPU</name>
<feature type="non-terminal residue" evidence="2">
    <location>
        <position position="1"/>
    </location>
</feature>
<evidence type="ECO:0000313" key="2">
    <source>
        <dbReference type="EMBL" id="CEL00040.1"/>
    </source>
</evidence>
<dbReference type="AlphaFoldDB" id="A0A0B7C6H3"/>
<feature type="non-terminal residue" evidence="2">
    <location>
        <position position="86"/>
    </location>
</feature>
<proteinExistence type="predicted"/>
<protein>
    <submittedName>
        <fullName evidence="2">Uncharacterized protein</fullName>
    </submittedName>
</protein>
<gene>
    <name evidence="2" type="primary">ORF222708</name>
</gene>
<accession>A0A0B7C6H3</accession>
<dbReference type="EMBL" id="HACG01053169">
    <property type="protein sequence ID" value="CEL00040.1"/>
    <property type="molecule type" value="Transcribed_RNA"/>
</dbReference>
<feature type="region of interest" description="Disordered" evidence="1">
    <location>
        <begin position="1"/>
        <end position="45"/>
    </location>
</feature>
<reference evidence="2" key="1">
    <citation type="submission" date="2014-12" db="EMBL/GenBank/DDBJ databases">
        <title>Insight into the proteome of Arion vulgaris.</title>
        <authorList>
            <person name="Aradska J."/>
            <person name="Bulat T."/>
            <person name="Smidak R."/>
            <person name="Sarate P."/>
            <person name="Gangsoo J."/>
            <person name="Sialana F."/>
            <person name="Bilban M."/>
            <person name="Lubec G."/>
        </authorList>
    </citation>
    <scope>NUCLEOTIDE SEQUENCE</scope>
    <source>
        <tissue evidence="2">Skin</tissue>
    </source>
</reference>
<feature type="compositionally biased region" description="Low complexity" evidence="1">
    <location>
        <begin position="26"/>
        <end position="42"/>
    </location>
</feature>
<sequence>LGVASSISLPPDATLRANLRPERHSLQQFSSQSSLGSTTSSGKVRRHSYDFAAKNKNEDSSEFFDCQDGVSDGDVTSSSQEPSPIH</sequence>
<organism evidence="2">
    <name type="scientific">Arion vulgaris</name>
    <dbReference type="NCBI Taxonomy" id="1028688"/>
    <lineage>
        <taxon>Eukaryota</taxon>
        <taxon>Metazoa</taxon>
        <taxon>Spiralia</taxon>
        <taxon>Lophotrochozoa</taxon>
        <taxon>Mollusca</taxon>
        <taxon>Gastropoda</taxon>
        <taxon>Heterobranchia</taxon>
        <taxon>Euthyneura</taxon>
        <taxon>Panpulmonata</taxon>
        <taxon>Eupulmonata</taxon>
        <taxon>Stylommatophora</taxon>
        <taxon>Helicina</taxon>
        <taxon>Arionoidea</taxon>
        <taxon>Arionidae</taxon>
        <taxon>Arion</taxon>
    </lineage>
</organism>
<feature type="region of interest" description="Disordered" evidence="1">
    <location>
        <begin position="59"/>
        <end position="86"/>
    </location>
</feature>
<evidence type="ECO:0000256" key="1">
    <source>
        <dbReference type="SAM" id="MobiDB-lite"/>
    </source>
</evidence>
<feature type="compositionally biased region" description="Low complexity" evidence="1">
    <location>
        <begin position="68"/>
        <end position="79"/>
    </location>
</feature>